<dbReference type="InterPro" id="IPR000182">
    <property type="entry name" value="GNAT_dom"/>
</dbReference>
<feature type="domain" description="N-acetyltransferase" evidence="1">
    <location>
        <begin position="3"/>
        <end position="166"/>
    </location>
</feature>
<protein>
    <submittedName>
        <fullName evidence="2">GNAT family N-acetyltransferase</fullName>
    </submittedName>
</protein>
<dbReference type="EMBL" id="SISG01000001">
    <property type="protein sequence ID" value="TBN57937.1"/>
    <property type="molecule type" value="Genomic_DNA"/>
</dbReference>
<gene>
    <name evidence="2" type="ORF">EYE40_11310</name>
</gene>
<proteinExistence type="predicted"/>
<dbReference type="Gene3D" id="3.40.630.30">
    <property type="match status" value="1"/>
</dbReference>
<dbReference type="Proteomes" id="UP000294194">
    <property type="component" value="Unassembled WGS sequence"/>
</dbReference>
<dbReference type="GO" id="GO:0016747">
    <property type="term" value="F:acyltransferase activity, transferring groups other than amino-acyl groups"/>
    <property type="evidence" value="ECO:0007669"/>
    <property type="project" value="InterPro"/>
</dbReference>
<evidence type="ECO:0000313" key="3">
    <source>
        <dbReference type="Proteomes" id="UP000294194"/>
    </source>
</evidence>
<dbReference type="PROSITE" id="PS51186">
    <property type="entry name" value="GNAT"/>
    <property type="match status" value="1"/>
</dbReference>
<evidence type="ECO:0000313" key="2">
    <source>
        <dbReference type="EMBL" id="TBN57937.1"/>
    </source>
</evidence>
<dbReference type="InterPro" id="IPR016181">
    <property type="entry name" value="Acyl_CoA_acyltransferase"/>
</dbReference>
<keyword evidence="2" id="KW-0808">Transferase</keyword>
<dbReference type="Pfam" id="PF00583">
    <property type="entry name" value="Acetyltransf_1"/>
    <property type="match status" value="1"/>
</dbReference>
<reference evidence="3" key="1">
    <citation type="submission" date="2019-02" db="EMBL/GenBank/DDBJ databases">
        <title>Glaciihabitans arcticus sp. nov., a psychrotolerant bacterium isolated from polar soil.</title>
        <authorList>
            <person name="Dahal R.H."/>
        </authorList>
    </citation>
    <scope>NUCLEOTIDE SEQUENCE [LARGE SCALE GENOMIC DNA]</scope>
    <source>
        <strain evidence="3">RP-3-7</strain>
    </source>
</reference>
<name>A0A4Q9GXG9_9MICO</name>
<dbReference type="AlphaFoldDB" id="A0A4Q9GXG9"/>
<keyword evidence="3" id="KW-1185">Reference proteome</keyword>
<dbReference type="RefSeq" id="WP_130982046.1">
    <property type="nucleotide sequence ID" value="NZ_SISG01000001.1"/>
</dbReference>
<dbReference type="SUPFAM" id="SSF55729">
    <property type="entry name" value="Acyl-CoA N-acyltransferases (Nat)"/>
    <property type="match status" value="1"/>
</dbReference>
<sequence length="170" mass="19133">MGATIRRAKLSDTEALGDLHSFCWQELYSKVLKKEIIEDLDPETMSALWVKFLGRGDPYRQWVAELDGEIVGFVGSGPGREPGSESQTELYFLYVAPSKRGQGIGDELLSAAGADFLWVWEGHKKTRKFYDHRAYAPEIVHGVRGNGTKSRANLMFGAYLTEFRLQRKAS</sequence>
<evidence type="ECO:0000259" key="1">
    <source>
        <dbReference type="PROSITE" id="PS51186"/>
    </source>
</evidence>
<dbReference type="CDD" id="cd04301">
    <property type="entry name" value="NAT_SF"/>
    <property type="match status" value="1"/>
</dbReference>
<accession>A0A4Q9GXG9</accession>
<organism evidence="2 3">
    <name type="scientific">Glaciihabitans arcticus</name>
    <dbReference type="NCBI Taxonomy" id="2668039"/>
    <lineage>
        <taxon>Bacteria</taxon>
        <taxon>Bacillati</taxon>
        <taxon>Actinomycetota</taxon>
        <taxon>Actinomycetes</taxon>
        <taxon>Micrococcales</taxon>
        <taxon>Microbacteriaceae</taxon>
        <taxon>Glaciihabitans</taxon>
    </lineage>
</organism>
<comment type="caution">
    <text evidence="2">The sequence shown here is derived from an EMBL/GenBank/DDBJ whole genome shotgun (WGS) entry which is preliminary data.</text>
</comment>